<evidence type="ECO:0000256" key="1">
    <source>
        <dbReference type="ARBA" id="ARBA00004651"/>
    </source>
</evidence>
<feature type="transmembrane region" description="Helical" evidence="7">
    <location>
        <begin position="758"/>
        <end position="779"/>
    </location>
</feature>
<evidence type="ECO:0000256" key="2">
    <source>
        <dbReference type="ARBA" id="ARBA00022475"/>
    </source>
</evidence>
<keyword evidence="5 7" id="KW-0472">Membrane</keyword>
<comment type="caution">
    <text evidence="9">The sequence shown here is derived from an EMBL/GenBank/DDBJ whole genome shotgun (WGS) entry which is preliminary data.</text>
</comment>
<dbReference type="PANTHER" id="PTHR30572">
    <property type="entry name" value="MEMBRANE COMPONENT OF TRANSPORTER-RELATED"/>
    <property type="match status" value="1"/>
</dbReference>
<dbReference type="GO" id="GO:0022857">
    <property type="term" value="F:transmembrane transporter activity"/>
    <property type="evidence" value="ECO:0007669"/>
    <property type="project" value="TreeGrafter"/>
</dbReference>
<evidence type="ECO:0000313" key="10">
    <source>
        <dbReference type="Proteomes" id="UP000334990"/>
    </source>
</evidence>
<feature type="transmembrane region" description="Helical" evidence="7">
    <location>
        <begin position="275"/>
        <end position="298"/>
    </location>
</feature>
<feature type="transmembrane region" description="Helical" evidence="7">
    <location>
        <begin position="319"/>
        <end position="346"/>
    </location>
</feature>
<evidence type="ECO:0000256" key="5">
    <source>
        <dbReference type="ARBA" id="ARBA00023136"/>
    </source>
</evidence>
<dbReference type="RefSeq" id="WP_155337506.1">
    <property type="nucleotide sequence ID" value="NZ_BAAABN010000079.1"/>
</dbReference>
<evidence type="ECO:0000256" key="3">
    <source>
        <dbReference type="ARBA" id="ARBA00022692"/>
    </source>
</evidence>
<protein>
    <recommendedName>
        <fullName evidence="8">ABC3 transporter permease C-terminal domain-containing protein</fullName>
    </recommendedName>
</protein>
<organism evidence="9 10">
    <name type="scientific">Acrocarpospora corrugata</name>
    <dbReference type="NCBI Taxonomy" id="35763"/>
    <lineage>
        <taxon>Bacteria</taxon>
        <taxon>Bacillati</taxon>
        <taxon>Actinomycetota</taxon>
        <taxon>Actinomycetes</taxon>
        <taxon>Streptosporangiales</taxon>
        <taxon>Streptosporangiaceae</taxon>
        <taxon>Acrocarpospora</taxon>
    </lineage>
</organism>
<comment type="similarity">
    <text evidence="6">Belongs to the ABC-4 integral membrane protein family.</text>
</comment>
<dbReference type="InterPro" id="IPR050250">
    <property type="entry name" value="Macrolide_Exporter_MacB"/>
</dbReference>
<comment type="subcellular location">
    <subcellularLocation>
        <location evidence="1">Cell membrane</location>
        <topology evidence="1">Multi-pass membrane protein</topology>
    </subcellularLocation>
</comment>
<dbReference type="OrthoDB" id="3543912at2"/>
<evidence type="ECO:0000256" key="7">
    <source>
        <dbReference type="SAM" id="Phobius"/>
    </source>
</evidence>
<keyword evidence="3 7" id="KW-0812">Transmembrane</keyword>
<feature type="transmembrane region" description="Helical" evidence="7">
    <location>
        <begin position="366"/>
        <end position="392"/>
    </location>
</feature>
<dbReference type="Proteomes" id="UP000334990">
    <property type="component" value="Unassembled WGS sequence"/>
</dbReference>
<name>A0A5M3VWI4_9ACTN</name>
<dbReference type="InterPro" id="IPR003838">
    <property type="entry name" value="ABC3_permease_C"/>
</dbReference>
<reference evidence="9 10" key="1">
    <citation type="submission" date="2019-10" db="EMBL/GenBank/DDBJ databases">
        <title>Whole genome shotgun sequence of Acrocarpospora corrugata NBRC 13972.</title>
        <authorList>
            <person name="Ichikawa N."/>
            <person name="Kimura A."/>
            <person name="Kitahashi Y."/>
            <person name="Komaki H."/>
            <person name="Oguchi A."/>
        </authorList>
    </citation>
    <scope>NUCLEOTIDE SEQUENCE [LARGE SCALE GENOMIC DNA]</scope>
    <source>
        <strain evidence="9 10">NBRC 13972</strain>
    </source>
</reference>
<gene>
    <name evidence="9" type="ORF">Acor_32710</name>
</gene>
<feature type="transmembrane region" description="Helical" evidence="7">
    <location>
        <begin position="713"/>
        <end position="738"/>
    </location>
</feature>
<keyword evidence="10" id="KW-1185">Reference proteome</keyword>
<dbReference type="AlphaFoldDB" id="A0A5M3VWI4"/>
<feature type="domain" description="ABC3 transporter permease C-terminal" evidence="8">
    <location>
        <begin position="671"/>
        <end position="789"/>
    </location>
</feature>
<accession>A0A5M3VWI4</accession>
<keyword evidence="2" id="KW-1003">Cell membrane</keyword>
<feature type="transmembrane region" description="Helical" evidence="7">
    <location>
        <begin position="667"/>
        <end position="692"/>
    </location>
</feature>
<evidence type="ECO:0000313" key="9">
    <source>
        <dbReference type="EMBL" id="GES01207.1"/>
    </source>
</evidence>
<dbReference type="GO" id="GO:0005886">
    <property type="term" value="C:plasma membrane"/>
    <property type="evidence" value="ECO:0007669"/>
    <property type="project" value="UniProtKB-SubCell"/>
</dbReference>
<dbReference type="EMBL" id="BLAD01000049">
    <property type="protein sequence ID" value="GES01207.1"/>
    <property type="molecule type" value="Genomic_DNA"/>
</dbReference>
<feature type="transmembrane region" description="Helical" evidence="7">
    <location>
        <begin position="404"/>
        <end position="427"/>
    </location>
</feature>
<evidence type="ECO:0000256" key="6">
    <source>
        <dbReference type="ARBA" id="ARBA00038076"/>
    </source>
</evidence>
<dbReference type="PANTHER" id="PTHR30572:SF4">
    <property type="entry name" value="ABC TRANSPORTER PERMEASE YTRF"/>
    <property type="match status" value="1"/>
</dbReference>
<sequence length="797" mass="81722">MILVWLRLELSRRWRSLVVLSLLVAFAGATVMTSVAGARRGESAVDRLLAGTLPATLAVLPNQTGFDWAAVRRLPDVAAVTTFPGYTALPLDEAPDDELSSFVPADADAMRTIERPIILAGRLADPAKAEEAVVTAEFVRAAGRGVGDTVTLRLPSLDQAGPDPDARDNAAPRGPVLRITIVGVIRSFWYADEAGGHGKLIPSPGLLARYRANLLGTAGDTPLNGLVRLRGGEQGVPRFRADLARVAGGANIDIVNRAEAVRHTRDVIGFESACLLAFGLAAFLAALVLVGQAIIRYGAASAAELRALTAVGLTRTQGVRLAIAGPVLAAVAGTAIAVGLAVPASAWLPFGAAAAREPDPGVDVDWLVLGGFAVLIPVLVAAGTAVAVWAGLSAPGRVPPGRRSAVVAAMAAAGLPVAVVVGARFALEPGQGARAVPVRPALLGAVTGVFGVLAAFTFSAGVADAAANPARFGQNYQLMVIFGFGGQDFLPPRPVLDTVADDADVLGVIDMRVAGGRSGELPVVTYTYEPVGAPVPLVLTEGRAPAADDEVVLAPVSARQLGAGIGATIPLAGDKGSRALRVTGIGFGVESSTRGYDSGAWVTGPGYDQLFTGFKEHGGLLVLRQGSSPDAVAARLTRAATGPDGIGPLLTEPFAPRQFGEIRNVRVLPLVLGGFLALLAVGAVGHALIVAVRRRGHDLAVLRALGMTRGQCRLAVVTQAGAITTLGLLAGIPLGMALGRILWRAAAGIMPLQYQPPTSPWTLILIVPLALLVAALLAAGPGRHAGHRNLGQALRAE</sequence>
<dbReference type="Pfam" id="PF02687">
    <property type="entry name" value="FtsX"/>
    <property type="match status" value="1"/>
</dbReference>
<evidence type="ECO:0000259" key="8">
    <source>
        <dbReference type="Pfam" id="PF02687"/>
    </source>
</evidence>
<evidence type="ECO:0000256" key="4">
    <source>
        <dbReference type="ARBA" id="ARBA00022989"/>
    </source>
</evidence>
<keyword evidence="4 7" id="KW-1133">Transmembrane helix</keyword>
<proteinExistence type="inferred from homology"/>